<dbReference type="Gene3D" id="3.30.70.270">
    <property type="match status" value="1"/>
</dbReference>
<keyword evidence="1" id="KW-0808">Transferase</keyword>
<name>A0A225WR09_9STRA</name>
<dbReference type="PANTHER" id="PTHR37984:SF5">
    <property type="entry name" value="PROTEIN NYNRIN-LIKE"/>
    <property type="match status" value="1"/>
</dbReference>
<dbReference type="EMBL" id="NBNE01000363">
    <property type="protein sequence ID" value="OWZ20076.1"/>
    <property type="molecule type" value="Genomic_DNA"/>
</dbReference>
<evidence type="ECO:0000313" key="1">
    <source>
        <dbReference type="EMBL" id="OWZ20076.1"/>
    </source>
</evidence>
<dbReference type="OrthoDB" id="115144at2759"/>
<reference evidence="2" key="1">
    <citation type="submission" date="2017-03" db="EMBL/GenBank/DDBJ databases">
        <title>Phytopthora megakarya and P. palmivora, two closely related causual agents of cacao black pod achieved similar genome size and gene model numbers by different mechanisms.</title>
        <authorList>
            <person name="Ali S."/>
            <person name="Shao J."/>
            <person name="Larry D.J."/>
            <person name="Kronmiller B."/>
            <person name="Shen D."/>
            <person name="Strem M.D."/>
            <person name="Melnick R.L."/>
            <person name="Guiltinan M.J."/>
            <person name="Tyler B.M."/>
            <person name="Meinhardt L.W."/>
            <person name="Bailey B.A."/>
        </authorList>
    </citation>
    <scope>NUCLEOTIDE SEQUENCE [LARGE SCALE GENOMIC DNA]</scope>
    <source>
        <strain evidence="2">zdho120</strain>
    </source>
</reference>
<dbReference type="PANTHER" id="PTHR37984">
    <property type="entry name" value="PROTEIN CBG26694"/>
    <property type="match status" value="1"/>
</dbReference>
<dbReference type="AlphaFoldDB" id="A0A225WR09"/>
<dbReference type="Proteomes" id="UP000198211">
    <property type="component" value="Unassembled WGS sequence"/>
</dbReference>
<dbReference type="SUPFAM" id="SSF56672">
    <property type="entry name" value="DNA/RNA polymerases"/>
    <property type="match status" value="1"/>
</dbReference>
<sequence>MSVNLPKSEFGQLTIPYLSHAITAESIRAMPKTVKSVQELPLNYYHKLIEDFSVMAAALHELTDEKVKAGNDLSRTRESFAILKRKIVSTPLLRHHDQNKPFMINPHANRWVACVVLEQEYDGKILPMWFLGRYWTYSGISFGDVQYSALSWLLKAKSANGRCVRWGVILPHWHLEVNIIQSDEDGLAAIMGAGITPREHLD</sequence>
<gene>
    <name evidence="1" type="ORF">PHMEG_0005559</name>
</gene>
<protein>
    <submittedName>
        <fullName evidence="1">Reverse transcriptase</fullName>
    </submittedName>
</protein>
<accession>A0A225WR09</accession>
<keyword evidence="1" id="KW-0695">RNA-directed DNA polymerase</keyword>
<dbReference type="InterPro" id="IPR050951">
    <property type="entry name" value="Retrovirus_Pol_polyprotein"/>
</dbReference>
<keyword evidence="2" id="KW-1185">Reference proteome</keyword>
<dbReference type="GO" id="GO:0003964">
    <property type="term" value="F:RNA-directed DNA polymerase activity"/>
    <property type="evidence" value="ECO:0007669"/>
    <property type="project" value="UniProtKB-KW"/>
</dbReference>
<dbReference type="InterPro" id="IPR043128">
    <property type="entry name" value="Rev_trsase/Diguanyl_cyclase"/>
</dbReference>
<evidence type="ECO:0000313" key="2">
    <source>
        <dbReference type="Proteomes" id="UP000198211"/>
    </source>
</evidence>
<keyword evidence="1" id="KW-0548">Nucleotidyltransferase</keyword>
<dbReference type="InterPro" id="IPR043502">
    <property type="entry name" value="DNA/RNA_pol_sf"/>
</dbReference>
<comment type="caution">
    <text evidence="1">The sequence shown here is derived from an EMBL/GenBank/DDBJ whole genome shotgun (WGS) entry which is preliminary data.</text>
</comment>
<proteinExistence type="predicted"/>
<organism evidence="1 2">
    <name type="scientific">Phytophthora megakarya</name>
    <dbReference type="NCBI Taxonomy" id="4795"/>
    <lineage>
        <taxon>Eukaryota</taxon>
        <taxon>Sar</taxon>
        <taxon>Stramenopiles</taxon>
        <taxon>Oomycota</taxon>
        <taxon>Peronosporomycetes</taxon>
        <taxon>Peronosporales</taxon>
        <taxon>Peronosporaceae</taxon>
        <taxon>Phytophthora</taxon>
    </lineage>
</organism>